<dbReference type="EMBL" id="CAJFCJ010000026">
    <property type="protein sequence ID" value="CAD5125443.1"/>
    <property type="molecule type" value="Genomic_DNA"/>
</dbReference>
<feature type="compositionally biased region" description="Acidic residues" evidence="1">
    <location>
        <begin position="140"/>
        <end position="149"/>
    </location>
</feature>
<comment type="caution">
    <text evidence="2">The sequence shown here is derived from an EMBL/GenBank/DDBJ whole genome shotgun (WGS) entry which is preliminary data.</text>
</comment>
<gene>
    <name evidence="2" type="ORF">DGYR_LOCUS12819</name>
</gene>
<protein>
    <submittedName>
        <fullName evidence="2">DgyrCDS13661</fullName>
    </submittedName>
</protein>
<name>A0A7I8WBD2_9ANNE</name>
<feature type="region of interest" description="Disordered" evidence="1">
    <location>
        <begin position="111"/>
        <end position="149"/>
    </location>
</feature>
<evidence type="ECO:0000313" key="2">
    <source>
        <dbReference type="EMBL" id="CAD5125443.1"/>
    </source>
</evidence>
<dbReference type="Proteomes" id="UP000549394">
    <property type="component" value="Unassembled WGS sequence"/>
</dbReference>
<keyword evidence="3" id="KW-1185">Reference proteome</keyword>
<accession>A0A7I8WBD2</accession>
<evidence type="ECO:0000313" key="3">
    <source>
        <dbReference type="Proteomes" id="UP000549394"/>
    </source>
</evidence>
<organism evidence="2 3">
    <name type="scientific">Dimorphilus gyrociliatus</name>
    <dbReference type="NCBI Taxonomy" id="2664684"/>
    <lineage>
        <taxon>Eukaryota</taxon>
        <taxon>Metazoa</taxon>
        <taxon>Spiralia</taxon>
        <taxon>Lophotrochozoa</taxon>
        <taxon>Annelida</taxon>
        <taxon>Polychaeta</taxon>
        <taxon>Polychaeta incertae sedis</taxon>
        <taxon>Dinophilidae</taxon>
        <taxon>Dimorphilus</taxon>
    </lineage>
</organism>
<proteinExistence type="predicted"/>
<dbReference type="AlphaFoldDB" id="A0A7I8WBD2"/>
<sequence>MSSFNTKHRYGNSPKVLTNVDFQIEIIEVSSEDEMGNVVCKEEELEEEGLEEDCIVISSDEEVEDISRENEANTSLMEAESFNGIDSNQIFVYNESDGTVEYSGIGETLEYAESSDEELNPPLNRVDEVKLNDLNKGVDLSDEDNTNQP</sequence>
<evidence type="ECO:0000256" key="1">
    <source>
        <dbReference type="SAM" id="MobiDB-lite"/>
    </source>
</evidence>
<reference evidence="2 3" key="1">
    <citation type="submission" date="2020-08" db="EMBL/GenBank/DDBJ databases">
        <authorList>
            <person name="Hejnol A."/>
        </authorList>
    </citation>
    <scope>NUCLEOTIDE SEQUENCE [LARGE SCALE GENOMIC DNA]</scope>
</reference>